<reference evidence="2 3" key="1">
    <citation type="journal article" date="2015" name="Genome Announc.">
        <title>Complete Genome Sequence of Steroid-Transforming Nocardioides simplex VKM Ac-2033D.</title>
        <authorList>
            <person name="Shtratnikova V.Y."/>
            <person name="Schelkunov M.I."/>
            <person name="Pekov Y.A."/>
            <person name="Fokina V.V."/>
            <person name="Logacheva M.D."/>
            <person name="Sokolov S.L."/>
            <person name="Bragin E.Y."/>
            <person name="Ashapkin V.V."/>
            <person name="Donova M.V."/>
        </authorList>
    </citation>
    <scope>NUCLEOTIDE SEQUENCE [LARGE SCALE GENOMIC DNA]</scope>
    <source>
        <strain evidence="2 3">VKM Ac-2033D</strain>
    </source>
</reference>
<feature type="compositionally biased region" description="Pro residues" evidence="1">
    <location>
        <begin position="145"/>
        <end position="156"/>
    </location>
</feature>
<sequence>MTDPRLIRPTWREGRTNLDALTIACIEHAEQIVRELAPKIAHPFVVTQGSYQAGAGDPKSAGTHDLGGVVDLRWCGHPVCLRALRLAGLAAWHRTRAQGDWPDHIHAVVAGHPRLAASAARQVIAYLARRNGLASNGPDDGPRLSPIPRPVWPWPPAQRKKTRPEKVRAALKLLREQLKTAGPVQATRIRAAIAKLREIEPR</sequence>
<dbReference type="HOGENOM" id="CLU_1353508_0_0_11"/>
<feature type="region of interest" description="Disordered" evidence="1">
    <location>
        <begin position="135"/>
        <end position="165"/>
    </location>
</feature>
<dbReference type="OrthoDB" id="5178799at2"/>
<dbReference type="KEGG" id="psim:KR76_15295"/>
<protein>
    <submittedName>
        <fullName evidence="2">Uncharacterized protein</fullName>
    </submittedName>
</protein>
<dbReference type="GeneID" id="96612608"/>
<dbReference type="STRING" id="2045.KR76_15295"/>
<proteinExistence type="predicted"/>
<name>A0A0C5XM05_NOCSI</name>
<organism evidence="2 3">
    <name type="scientific">Nocardioides simplex</name>
    <name type="common">Arthrobacter simplex</name>
    <dbReference type="NCBI Taxonomy" id="2045"/>
    <lineage>
        <taxon>Bacteria</taxon>
        <taxon>Bacillati</taxon>
        <taxon>Actinomycetota</taxon>
        <taxon>Actinomycetes</taxon>
        <taxon>Propionibacteriales</taxon>
        <taxon>Nocardioidaceae</taxon>
        <taxon>Pimelobacter</taxon>
    </lineage>
</organism>
<dbReference type="AlphaFoldDB" id="A0A0C5XM05"/>
<evidence type="ECO:0000256" key="1">
    <source>
        <dbReference type="SAM" id="MobiDB-lite"/>
    </source>
</evidence>
<accession>A0A0C5XM05</accession>
<evidence type="ECO:0000313" key="3">
    <source>
        <dbReference type="Proteomes" id="UP000030300"/>
    </source>
</evidence>
<dbReference type="EMBL" id="CP009896">
    <property type="protein sequence ID" value="AJR18467.1"/>
    <property type="molecule type" value="Genomic_DNA"/>
</dbReference>
<dbReference type="RefSeq" id="WP_052138719.1">
    <property type="nucleotide sequence ID" value="NZ_BJMC01000009.1"/>
</dbReference>
<dbReference type="Proteomes" id="UP000030300">
    <property type="component" value="Chromosome"/>
</dbReference>
<keyword evidence="3" id="KW-1185">Reference proteome</keyword>
<gene>
    <name evidence="2" type="ORF">KR76_15295</name>
</gene>
<evidence type="ECO:0000313" key="2">
    <source>
        <dbReference type="EMBL" id="AJR18467.1"/>
    </source>
</evidence>